<keyword evidence="3" id="KW-1003">Cell membrane</keyword>
<feature type="transmembrane region" description="Helical" evidence="7">
    <location>
        <begin position="20"/>
        <end position="42"/>
    </location>
</feature>
<name>A0A1C3EA49_9PLAN</name>
<proteinExistence type="inferred from homology"/>
<evidence type="ECO:0000256" key="2">
    <source>
        <dbReference type="ARBA" id="ARBA00005745"/>
    </source>
</evidence>
<feature type="transmembrane region" description="Helical" evidence="7">
    <location>
        <begin position="91"/>
        <end position="112"/>
    </location>
</feature>
<protein>
    <recommendedName>
        <fullName evidence="8">Type II secretion system protein GspF domain-containing protein</fullName>
    </recommendedName>
</protein>
<feature type="transmembrane region" description="Helical" evidence="7">
    <location>
        <begin position="348"/>
        <end position="369"/>
    </location>
</feature>
<comment type="caution">
    <text evidence="9">The sequence shown here is derived from an EMBL/GenBank/DDBJ whole genome shotgun (WGS) entry which is preliminary data.</text>
</comment>
<evidence type="ECO:0000256" key="1">
    <source>
        <dbReference type="ARBA" id="ARBA00004651"/>
    </source>
</evidence>
<dbReference type="EMBL" id="LYDR01000116">
    <property type="protein sequence ID" value="ODA30090.1"/>
    <property type="molecule type" value="Genomic_DNA"/>
</dbReference>
<accession>A0A1C3EA49</accession>
<dbReference type="AlphaFoldDB" id="A0A1C3EA49"/>
<comment type="similarity">
    <text evidence="2">Belongs to the GSP F family.</text>
</comment>
<feature type="transmembrane region" description="Helical" evidence="7">
    <location>
        <begin position="491"/>
        <end position="516"/>
    </location>
</feature>
<organism evidence="9 10">
    <name type="scientific">Planctopirus hydrillae</name>
    <dbReference type="NCBI Taxonomy" id="1841610"/>
    <lineage>
        <taxon>Bacteria</taxon>
        <taxon>Pseudomonadati</taxon>
        <taxon>Planctomycetota</taxon>
        <taxon>Planctomycetia</taxon>
        <taxon>Planctomycetales</taxon>
        <taxon>Planctomycetaceae</taxon>
        <taxon>Planctopirus</taxon>
    </lineage>
</organism>
<sequence>MELISFSTGLSPRNLFELLAMLVLLNVPLLLITFLLIAGLRLPAAGRSLTIQGSHWPIINSILLFAGSAIVFILGMLAFMTPWMLVDVWLLLKLLLAVFLSIPGIAIGIIGWRAACIRWNVERDPALRYDLLHHRTLKSARLKLRFLAVNQICLLVICLSIVPVLGLGAFMFWILLMTVLMGVITWYGFQNRVEQLGTRWALVSVFSGGQDVRDELVGWDDFPSRGVRRQMSAISRDMDYGIEWVPALAASTEILDSPDTFLAANASPQALAKSLRQDVQQSLNEFQSELRQSSHKLYEIFLMTLLVAAGVYGFIGIFIIPKLIRIFNDFDIETPWSLQMLISVKGHLLLFAGAMVSSLLATILVLGILHRGFTGEQPWVLGVFGQIFYQLKRPLILRGLAATIQGGRSIEDDLDRLANVEVSTRLANRLRMVAQAIRQGYDWPEALVKYRFLKRHELPLILTAREAGQVAFTLREIAEMQLRQQSRIWSWYAEFVGPIFVIMIGLCGLVLGYGIISSLTAMMRGLS</sequence>
<evidence type="ECO:0000256" key="4">
    <source>
        <dbReference type="ARBA" id="ARBA00022692"/>
    </source>
</evidence>
<evidence type="ECO:0000256" key="7">
    <source>
        <dbReference type="SAM" id="Phobius"/>
    </source>
</evidence>
<dbReference type="InterPro" id="IPR042094">
    <property type="entry name" value="T2SS_GspF_sf"/>
</dbReference>
<evidence type="ECO:0000256" key="6">
    <source>
        <dbReference type="ARBA" id="ARBA00023136"/>
    </source>
</evidence>
<dbReference type="InterPro" id="IPR003004">
    <property type="entry name" value="GspF/PilC"/>
</dbReference>
<dbReference type="PANTHER" id="PTHR30012:SF0">
    <property type="entry name" value="TYPE II SECRETION SYSTEM PROTEIN F-RELATED"/>
    <property type="match status" value="1"/>
</dbReference>
<reference evidence="9 10" key="1">
    <citation type="submission" date="2016-05" db="EMBL/GenBank/DDBJ databases">
        <title>Genomic and physiological characterization of Planctopirus sp. isolated from fresh water lake.</title>
        <authorList>
            <person name="Subhash Y."/>
            <person name="Ramana C."/>
        </authorList>
    </citation>
    <scope>NUCLEOTIDE SEQUENCE [LARGE SCALE GENOMIC DNA]</scope>
    <source>
        <strain evidence="9 10">JC280</strain>
    </source>
</reference>
<keyword evidence="10" id="KW-1185">Reference proteome</keyword>
<feature type="transmembrane region" description="Helical" evidence="7">
    <location>
        <begin position="144"/>
        <end position="164"/>
    </location>
</feature>
<evidence type="ECO:0000256" key="3">
    <source>
        <dbReference type="ARBA" id="ARBA00022475"/>
    </source>
</evidence>
<evidence type="ECO:0000313" key="10">
    <source>
        <dbReference type="Proteomes" id="UP000094828"/>
    </source>
</evidence>
<evidence type="ECO:0000313" key="9">
    <source>
        <dbReference type="EMBL" id="ODA30090.1"/>
    </source>
</evidence>
<dbReference type="InterPro" id="IPR018076">
    <property type="entry name" value="T2SS_GspF_dom"/>
</dbReference>
<comment type="subcellular location">
    <subcellularLocation>
        <location evidence="1">Cell membrane</location>
        <topology evidence="1">Multi-pass membrane protein</topology>
    </subcellularLocation>
</comment>
<feature type="transmembrane region" description="Helical" evidence="7">
    <location>
        <begin position="170"/>
        <end position="189"/>
    </location>
</feature>
<gene>
    <name evidence="9" type="ORF">A6X21_07095</name>
</gene>
<keyword evidence="5 7" id="KW-1133">Transmembrane helix</keyword>
<keyword evidence="6 7" id="KW-0472">Membrane</keyword>
<dbReference type="PANTHER" id="PTHR30012">
    <property type="entry name" value="GENERAL SECRETION PATHWAY PROTEIN"/>
    <property type="match status" value="1"/>
</dbReference>
<keyword evidence="4 7" id="KW-0812">Transmembrane</keyword>
<evidence type="ECO:0000256" key="5">
    <source>
        <dbReference type="ARBA" id="ARBA00022989"/>
    </source>
</evidence>
<evidence type="ECO:0000259" key="8">
    <source>
        <dbReference type="Pfam" id="PF00482"/>
    </source>
</evidence>
<dbReference type="RefSeq" id="WP_068849095.1">
    <property type="nucleotide sequence ID" value="NZ_LYDR01000116.1"/>
</dbReference>
<dbReference type="Pfam" id="PF00482">
    <property type="entry name" value="T2SSF"/>
    <property type="match status" value="1"/>
</dbReference>
<dbReference type="GO" id="GO:0005886">
    <property type="term" value="C:plasma membrane"/>
    <property type="evidence" value="ECO:0007669"/>
    <property type="project" value="UniProtKB-SubCell"/>
</dbReference>
<feature type="domain" description="Type II secretion system protein GspF" evidence="8">
    <location>
        <begin position="397"/>
        <end position="515"/>
    </location>
</feature>
<dbReference type="OrthoDB" id="208600at2"/>
<dbReference type="Proteomes" id="UP000094828">
    <property type="component" value="Unassembled WGS sequence"/>
</dbReference>
<feature type="transmembrane region" description="Helical" evidence="7">
    <location>
        <begin position="62"/>
        <end position="85"/>
    </location>
</feature>
<dbReference type="STRING" id="1841610.A6X21_07095"/>
<dbReference type="Gene3D" id="1.20.81.30">
    <property type="entry name" value="Type II secretion system (T2SS), domain F"/>
    <property type="match status" value="1"/>
</dbReference>
<feature type="transmembrane region" description="Helical" evidence="7">
    <location>
        <begin position="300"/>
        <end position="320"/>
    </location>
</feature>